<protein>
    <submittedName>
        <fullName evidence="3">Surface protein, anchor region</fullName>
    </submittedName>
</protein>
<keyword evidence="2" id="KW-0812">Transmembrane</keyword>
<evidence type="ECO:0000256" key="1">
    <source>
        <dbReference type="SAM" id="MobiDB-lite"/>
    </source>
</evidence>
<keyword evidence="2" id="KW-1133">Transmembrane helix</keyword>
<keyword evidence="2" id="KW-0472">Membrane</keyword>
<dbReference type="eggNOG" id="arCOG03606">
    <property type="taxonomic scope" value="Archaea"/>
</dbReference>
<proteinExistence type="predicted"/>
<gene>
    <name evidence="3" type="ordered locus">Mevan_0510</name>
</gene>
<dbReference type="GeneID" id="5325670"/>
<feature type="compositionally biased region" description="Polar residues" evidence="1">
    <location>
        <begin position="571"/>
        <end position="582"/>
    </location>
</feature>
<dbReference type="KEGG" id="mvn:Mevan_0510"/>
<feature type="transmembrane region" description="Helical" evidence="2">
    <location>
        <begin position="623"/>
        <end position="644"/>
    </location>
</feature>
<dbReference type="OrthoDB" id="60688at2157"/>
<dbReference type="RefSeq" id="WP_011972320.1">
    <property type="nucleotide sequence ID" value="NC_009634.1"/>
</dbReference>
<accession>A6UPJ5</accession>
<evidence type="ECO:0000256" key="2">
    <source>
        <dbReference type="SAM" id="Phobius"/>
    </source>
</evidence>
<feature type="compositionally biased region" description="Gly residues" evidence="1">
    <location>
        <begin position="525"/>
        <end position="548"/>
    </location>
</feature>
<evidence type="ECO:0000313" key="4">
    <source>
        <dbReference type="Proteomes" id="UP000001107"/>
    </source>
</evidence>
<name>A6UPJ5_METVS</name>
<dbReference type="HOGENOM" id="CLU_403691_0_0_2"/>
<dbReference type="EMBL" id="CP000742">
    <property type="protein sequence ID" value="ABR54417.1"/>
    <property type="molecule type" value="Genomic_DNA"/>
</dbReference>
<dbReference type="Proteomes" id="UP000001107">
    <property type="component" value="Chromosome"/>
</dbReference>
<feature type="compositionally biased region" description="Low complexity" evidence="1">
    <location>
        <begin position="549"/>
        <end position="570"/>
    </location>
</feature>
<reference evidence="3" key="1">
    <citation type="submission" date="2007-06" db="EMBL/GenBank/DDBJ databases">
        <title>Complete sequence of Methanococcus vannielii SB.</title>
        <authorList>
            <consortium name="US DOE Joint Genome Institute"/>
            <person name="Copeland A."/>
            <person name="Lucas S."/>
            <person name="Lapidus A."/>
            <person name="Barry K."/>
            <person name="Glavina del Rio T."/>
            <person name="Dalin E."/>
            <person name="Tice H."/>
            <person name="Pitluck S."/>
            <person name="Chain P."/>
            <person name="Malfatti S."/>
            <person name="Shin M."/>
            <person name="Vergez L."/>
            <person name="Schmutz J."/>
            <person name="Larimer F."/>
            <person name="Land M."/>
            <person name="Hauser L."/>
            <person name="Kyrpides N."/>
            <person name="Anderson I."/>
            <person name="Sieprawska-Lupa M."/>
            <person name="Whitman W.B."/>
            <person name="Richardson P."/>
        </authorList>
    </citation>
    <scope>NUCLEOTIDE SEQUENCE [LARGE SCALE GENOMIC DNA]</scope>
    <source>
        <strain evidence="3">SB</strain>
    </source>
</reference>
<sequence length="655" mass="67827">MKKLFTLLLVVALVSSMSMASATGGIPQLPQNFYGGVYLNDLPASGTLKLLINGVEEDHVVVTNGVFGKGILDKKLTASGKSGDKITFSFQSSGYTINSAYTIYLVSSSKYVSDIDFQSGVNTEIVLKFNGTGSSDPGSSDPGSSDPGSSEQSMPLNPELFYGTAKLGDSNAFGTLKVYVDGVLQDSIVVQNGAFGGPGPLNTKLIATGYVGKTNEVKFSLESDGKTYNGFTAKVGDNTYTNKLPYVEATVCLIELKFSNSENTGNGDNSGTNPINGTNNSGMPLNPNIFYGTAKLGDSNAFGTLKVYVDGVLQDSIVVQNGAFGNSCVLADKLIATGYVGKTNEVKFSLESDGKTYNGFTAKVGDNTYTNKLPYVEATVCLIELKFSNSENTGNGDNSGTNPINGTNNSGMPLNPNIFYGIAYLGTSLPSSTLNVYVDGVLQDSIELKTGAFGGPGPLDDKLIATGYVGKTNEVKFSLESDGKTYNGFTAKVGDNTYTNKLPYVEGQHYIIITFTTSTESSDTGNGGSSGGNTGGGSSGGNTGGGNTGSSTVSGTTSTVSTSSTKTGSNMETSTKTSTSGSAVEPSDSETTPKTSVSEISTADDGSGEQSALLQQESSLTGLNLSLTVAAILLISIALIAGWYHSKAKPEVVHN</sequence>
<organism evidence="3 4">
    <name type="scientific">Methanococcus vannielii (strain ATCC 35089 / DSM 1224 / JCM 13029 / OCM 148 / SB)</name>
    <dbReference type="NCBI Taxonomy" id="406327"/>
    <lineage>
        <taxon>Archaea</taxon>
        <taxon>Methanobacteriati</taxon>
        <taxon>Methanobacteriota</taxon>
        <taxon>Methanomada group</taxon>
        <taxon>Methanococci</taxon>
        <taxon>Methanococcales</taxon>
        <taxon>Methanococcaceae</taxon>
        <taxon>Methanococcus</taxon>
    </lineage>
</organism>
<feature type="compositionally biased region" description="Low complexity" evidence="1">
    <location>
        <begin position="133"/>
        <end position="150"/>
    </location>
</feature>
<evidence type="ECO:0000313" key="3">
    <source>
        <dbReference type="EMBL" id="ABR54417.1"/>
    </source>
</evidence>
<feature type="region of interest" description="Disordered" evidence="1">
    <location>
        <begin position="132"/>
        <end position="155"/>
    </location>
</feature>
<feature type="region of interest" description="Disordered" evidence="1">
    <location>
        <begin position="519"/>
        <end position="613"/>
    </location>
</feature>
<dbReference type="STRING" id="406327.Mevan_0510"/>
<keyword evidence="4" id="KW-1185">Reference proteome</keyword>
<feature type="compositionally biased region" description="Polar residues" evidence="1">
    <location>
        <begin position="589"/>
        <end position="601"/>
    </location>
</feature>
<dbReference type="AlphaFoldDB" id="A6UPJ5"/>